<dbReference type="EMBL" id="FAOZ01000022">
    <property type="protein sequence ID" value="CUU58766.1"/>
    <property type="molecule type" value="Genomic_DNA"/>
</dbReference>
<sequence>MVTGWGSVTYFGQRRQAAPGAPAPQQAGTEWVGIDVQTCLDSGQAGSEVGKDAWTVTDAGNGLTEPANLTYNQFPAPQYPIQGYLEPGTCVRGWIIYPIVTGRELTAVRYFPAGASAPVASWNAGGP</sequence>
<accession>A0A0S4QUK1</accession>
<dbReference type="RefSeq" id="WP_091282426.1">
    <property type="nucleotide sequence ID" value="NZ_FAOZ01000022.1"/>
</dbReference>
<evidence type="ECO:0000313" key="2">
    <source>
        <dbReference type="Proteomes" id="UP000198802"/>
    </source>
</evidence>
<organism evidence="1 2">
    <name type="scientific">Parafrankia irregularis</name>
    <dbReference type="NCBI Taxonomy" id="795642"/>
    <lineage>
        <taxon>Bacteria</taxon>
        <taxon>Bacillati</taxon>
        <taxon>Actinomycetota</taxon>
        <taxon>Actinomycetes</taxon>
        <taxon>Frankiales</taxon>
        <taxon>Frankiaceae</taxon>
        <taxon>Parafrankia</taxon>
    </lineage>
</organism>
<gene>
    <name evidence="1" type="ORF">Ga0074812_1229</name>
</gene>
<protein>
    <submittedName>
        <fullName evidence="1">Uncharacterized protein</fullName>
    </submittedName>
</protein>
<name>A0A0S4QUK1_9ACTN</name>
<dbReference type="Proteomes" id="UP000198802">
    <property type="component" value="Unassembled WGS sequence"/>
</dbReference>
<evidence type="ECO:0000313" key="1">
    <source>
        <dbReference type="EMBL" id="CUU58766.1"/>
    </source>
</evidence>
<dbReference type="AlphaFoldDB" id="A0A0S4QUK1"/>
<reference evidence="2" key="1">
    <citation type="submission" date="2015-11" db="EMBL/GenBank/DDBJ databases">
        <authorList>
            <person name="Varghese N."/>
        </authorList>
    </citation>
    <scope>NUCLEOTIDE SEQUENCE [LARGE SCALE GENOMIC DNA]</scope>
    <source>
        <strain evidence="2">DSM 45899</strain>
    </source>
</reference>
<keyword evidence="2" id="KW-1185">Reference proteome</keyword>
<proteinExistence type="predicted"/>